<evidence type="ECO:0000256" key="7">
    <source>
        <dbReference type="ARBA" id="ARBA00023180"/>
    </source>
</evidence>
<organism evidence="10 11">
    <name type="scientific">Pinctada imbricata</name>
    <name type="common">Atlantic pearl-oyster</name>
    <name type="synonym">Pinctada martensii</name>
    <dbReference type="NCBI Taxonomy" id="66713"/>
    <lineage>
        <taxon>Eukaryota</taxon>
        <taxon>Metazoa</taxon>
        <taxon>Spiralia</taxon>
        <taxon>Lophotrochozoa</taxon>
        <taxon>Mollusca</taxon>
        <taxon>Bivalvia</taxon>
        <taxon>Autobranchia</taxon>
        <taxon>Pteriomorphia</taxon>
        <taxon>Pterioida</taxon>
        <taxon>Pterioidea</taxon>
        <taxon>Pteriidae</taxon>
        <taxon>Pinctada</taxon>
    </lineage>
</organism>
<dbReference type="InterPro" id="IPR037272">
    <property type="entry name" value="SNS_sf"/>
</dbReference>
<keyword evidence="8" id="KW-0915">Sodium</keyword>
<evidence type="ECO:0000256" key="2">
    <source>
        <dbReference type="ARBA" id="ARBA00006459"/>
    </source>
</evidence>
<dbReference type="GO" id="GO:0089718">
    <property type="term" value="P:amino acid import across plasma membrane"/>
    <property type="evidence" value="ECO:0007669"/>
    <property type="project" value="TreeGrafter"/>
</dbReference>
<protein>
    <submittedName>
        <fullName evidence="10">Uncharacterized protein</fullName>
    </submittedName>
</protein>
<dbReference type="GO" id="GO:0046872">
    <property type="term" value="F:metal ion binding"/>
    <property type="evidence" value="ECO:0007669"/>
    <property type="project" value="UniProtKB-KW"/>
</dbReference>
<feature type="transmembrane region" description="Helical" evidence="9">
    <location>
        <begin position="367"/>
        <end position="389"/>
    </location>
</feature>
<feature type="transmembrane region" description="Helical" evidence="9">
    <location>
        <begin position="158"/>
        <end position="183"/>
    </location>
</feature>
<keyword evidence="8" id="KW-0479">Metal-binding</keyword>
<keyword evidence="7" id="KW-0325">Glycoprotein</keyword>
<keyword evidence="6 9" id="KW-0472">Membrane</keyword>
<dbReference type="Proteomes" id="UP001186944">
    <property type="component" value="Unassembled WGS sequence"/>
</dbReference>
<feature type="transmembrane region" description="Helical" evidence="9">
    <location>
        <begin position="121"/>
        <end position="146"/>
    </location>
</feature>
<evidence type="ECO:0000256" key="9">
    <source>
        <dbReference type="SAM" id="Phobius"/>
    </source>
</evidence>
<name>A0AA88YFW1_PINIB</name>
<dbReference type="PROSITE" id="PS50267">
    <property type="entry name" value="NA_NEUROTRAN_SYMP_3"/>
    <property type="match status" value="1"/>
</dbReference>
<comment type="similarity">
    <text evidence="2">Belongs to the sodium:neurotransmitter symporter (SNF) (TC 2.A.22) family.</text>
</comment>
<evidence type="ECO:0000313" key="11">
    <source>
        <dbReference type="Proteomes" id="UP001186944"/>
    </source>
</evidence>
<evidence type="ECO:0000256" key="3">
    <source>
        <dbReference type="ARBA" id="ARBA00022448"/>
    </source>
</evidence>
<dbReference type="InterPro" id="IPR000175">
    <property type="entry name" value="Na/ntran_symport"/>
</dbReference>
<reference evidence="10" key="1">
    <citation type="submission" date="2019-08" db="EMBL/GenBank/DDBJ databases">
        <title>The improved chromosome-level genome for the pearl oyster Pinctada fucata martensii using PacBio sequencing and Hi-C.</title>
        <authorList>
            <person name="Zheng Z."/>
        </authorList>
    </citation>
    <scope>NUCLEOTIDE SEQUENCE</scope>
    <source>
        <strain evidence="10">ZZ-2019</strain>
        <tissue evidence="10">Adductor muscle</tissue>
    </source>
</reference>
<dbReference type="GO" id="GO:0005886">
    <property type="term" value="C:plasma membrane"/>
    <property type="evidence" value="ECO:0007669"/>
    <property type="project" value="TreeGrafter"/>
</dbReference>
<accession>A0AA88YFW1</accession>
<keyword evidence="5 9" id="KW-1133">Transmembrane helix</keyword>
<dbReference type="PANTHER" id="PTHR11616:SF321">
    <property type="entry name" value="SODIUM-DEPENDENT NUTRIENT AMINO ACID TRANSPORTER 1-RELATED"/>
    <property type="match status" value="1"/>
</dbReference>
<feature type="transmembrane region" description="Helical" evidence="9">
    <location>
        <begin position="217"/>
        <end position="238"/>
    </location>
</feature>
<dbReference type="GO" id="GO:0005283">
    <property type="term" value="F:amino acid:sodium symporter activity"/>
    <property type="evidence" value="ECO:0007669"/>
    <property type="project" value="TreeGrafter"/>
</dbReference>
<evidence type="ECO:0000313" key="10">
    <source>
        <dbReference type="EMBL" id="KAK3098572.1"/>
    </source>
</evidence>
<evidence type="ECO:0000256" key="5">
    <source>
        <dbReference type="ARBA" id="ARBA00022989"/>
    </source>
</evidence>
<evidence type="ECO:0000256" key="6">
    <source>
        <dbReference type="ARBA" id="ARBA00023136"/>
    </source>
</evidence>
<dbReference type="SUPFAM" id="SSF161070">
    <property type="entry name" value="SNF-like"/>
    <property type="match status" value="1"/>
</dbReference>
<dbReference type="EMBL" id="VSWD01000007">
    <property type="protein sequence ID" value="KAK3098572.1"/>
    <property type="molecule type" value="Genomic_DNA"/>
</dbReference>
<evidence type="ECO:0000256" key="4">
    <source>
        <dbReference type="ARBA" id="ARBA00022692"/>
    </source>
</evidence>
<dbReference type="AlphaFoldDB" id="A0AA88YFW1"/>
<feature type="transmembrane region" description="Helical" evidence="9">
    <location>
        <begin position="49"/>
        <end position="70"/>
    </location>
</feature>
<dbReference type="PRINTS" id="PR00176">
    <property type="entry name" value="NANEUSMPORT"/>
</dbReference>
<dbReference type="Pfam" id="PF00209">
    <property type="entry name" value="SNF"/>
    <property type="match status" value="1"/>
</dbReference>
<evidence type="ECO:0000256" key="8">
    <source>
        <dbReference type="PIRSR" id="PIRSR600175-1"/>
    </source>
</evidence>
<feature type="transmembrane region" description="Helical" evidence="9">
    <location>
        <begin position="82"/>
        <end position="109"/>
    </location>
</feature>
<comment type="subcellular location">
    <subcellularLocation>
        <location evidence="1">Membrane</location>
        <topology evidence="1">Multi-pass membrane protein</topology>
    </subcellularLocation>
</comment>
<keyword evidence="4 9" id="KW-0812">Transmembrane</keyword>
<dbReference type="PANTHER" id="PTHR11616">
    <property type="entry name" value="SODIUM/CHLORIDE DEPENDENT TRANSPORTER"/>
    <property type="match status" value="1"/>
</dbReference>
<feature type="transmembrane region" description="Helical" evidence="9">
    <location>
        <begin position="259"/>
        <end position="277"/>
    </location>
</feature>
<sequence>MYVKTVANSGGAECVSAPPPALKISKTLQGYNVLRISGGIEDTGEGLQWHLVLSLFLAWLLVFLCLIKGVKSLGKVVYVTALLPYILFVAFLIRGLTLPGSANGIIYYLTPDFSRLHHPQVWLQAAIQVFFSLGPAWGGVITMSSYSNFHDNCLKTAFFVSLCEGMTSFIFGFAVFATMGFMAEELGVSVESVATSGPGIVFITYPEAISKLPLPQLWAVLFFIMMITVGLDTEFGMFETLSSGFIDAFPKTLSKRKTLTVGIITAVFFLMGLPFTTRAGMYIYQLIDWYSAAFCLILGALLESLVIGWFYGAERFSRDVELMTGSGVPIPVRFCWCIFCPLTLFIVFICLLATYQAPVYGTYEYPAWSTGLGFFIGLLPGIPVPVLMIKELLTKDGSLKERLSQALEPASDWVPIEAKHVQAYRQRQVPNPASIWDKIKLNLLGPDSIY</sequence>
<proteinExistence type="inferred from homology"/>
<feature type="transmembrane region" description="Helical" evidence="9">
    <location>
        <begin position="289"/>
        <end position="313"/>
    </location>
</feature>
<keyword evidence="3" id="KW-0813">Transport</keyword>
<keyword evidence="11" id="KW-1185">Reference proteome</keyword>
<evidence type="ECO:0000256" key="1">
    <source>
        <dbReference type="ARBA" id="ARBA00004141"/>
    </source>
</evidence>
<comment type="caution">
    <text evidence="10">The sequence shown here is derived from an EMBL/GenBank/DDBJ whole genome shotgun (WGS) entry which is preliminary data.</text>
</comment>
<feature type="transmembrane region" description="Helical" evidence="9">
    <location>
        <begin position="334"/>
        <end position="355"/>
    </location>
</feature>
<feature type="binding site" evidence="8">
    <location>
        <position position="132"/>
    </location>
    <ligand>
        <name>Na(+)</name>
        <dbReference type="ChEBI" id="CHEBI:29101"/>
        <label>1</label>
    </ligand>
</feature>
<feature type="binding site" evidence="8">
    <location>
        <position position="232"/>
    </location>
    <ligand>
        <name>Na(+)</name>
        <dbReference type="ChEBI" id="CHEBI:29101"/>
        <label>1</label>
    </ligand>
</feature>
<gene>
    <name evidence="10" type="ORF">FSP39_020784</name>
</gene>